<protein>
    <recommendedName>
        <fullName evidence="3">Nucleotidyltransferase</fullName>
    </recommendedName>
</protein>
<sequence length="218" mass="25609">MFRIVDDSECRRYRQDCAKVLTHVRDTLRDEKDIITQFTLVGSGARNMVTRNGNGPFDLDYNLEIIKAPNEYWNDLRKLKDTIRVLLDKASGLQCFTESQNSTVALTALLHFKDEPQIEFSFDVAIVARNQDGTLCRLVNNKHYFYSGIQGQYTWNEIPSSHNVKEKADRIKKSGKWLEVRERYVKLKDMYLSRQDKEHPSFIVYIEAVNQVFNKYFH</sequence>
<organism evidence="1 2">
    <name type="scientific">Candidatus Colimorpha enterica</name>
    <dbReference type="NCBI Taxonomy" id="3083063"/>
    <lineage>
        <taxon>Bacteria</taxon>
        <taxon>Pseudomonadati</taxon>
        <taxon>Bacteroidota</taxon>
        <taxon>Bacteroidia</taxon>
        <taxon>Bacteroidales</taxon>
        <taxon>Candidatus Colimorpha</taxon>
    </lineage>
</organism>
<accession>R6TGN9</accession>
<evidence type="ECO:0000313" key="2">
    <source>
        <dbReference type="Proteomes" id="UP000017938"/>
    </source>
</evidence>
<name>R6TGN9_9BACT</name>
<dbReference type="Proteomes" id="UP000017938">
    <property type="component" value="Unassembled WGS sequence"/>
</dbReference>
<gene>
    <name evidence="1" type="ORF">BN580_01030</name>
</gene>
<dbReference type="AlphaFoldDB" id="R6TGN9"/>
<dbReference type="EMBL" id="CBFW010000114">
    <property type="protein sequence ID" value="CDC72573.1"/>
    <property type="molecule type" value="Genomic_DNA"/>
</dbReference>
<evidence type="ECO:0000313" key="1">
    <source>
        <dbReference type="EMBL" id="CDC72573.1"/>
    </source>
</evidence>
<evidence type="ECO:0008006" key="3">
    <source>
        <dbReference type="Google" id="ProtNLM"/>
    </source>
</evidence>
<proteinExistence type="predicted"/>
<comment type="caution">
    <text evidence="1">The sequence shown here is derived from an EMBL/GenBank/DDBJ whole genome shotgun (WGS) entry which is preliminary data.</text>
</comment>
<reference evidence="1" key="1">
    <citation type="submission" date="2012-11" db="EMBL/GenBank/DDBJ databases">
        <title>Dependencies among metagenomic species, viruses, plasmids and units of genetic variation.</title>
        <authorList>
            <person name="Nielsen H.B."/>
            <person name="Almeida M."/>
            <person name="Juncker A.S."/>
            <person name="Rasmussen S."/>
            <person name="Li J."/>
            <person name="Sunagawa S."/>
            <person name="Plichta D."/>
            <person name="Gautier L."/>
            <person name="Le Chatelier E."/>
            <person name="Peletier E."/>
            <person name="Bonde I."/>
            <person name="Nielsen T."/>
            <person name="Manichanh C."/>
            <person name="Arumugam M."/>
            <person name="Batto J."/>
            <person name="Santos M.B.Q.D."/>
            <person name="Blom N."/>
            <person name="Borruel N."/>
            <person name="Burgdorf K.S."/>
            <person name="Boumezbeur F."/>
            <person name="Casellas F."/>
            <person name="Dore J."/>
            <person name="Guarner F."/>
            <person name="Hansen T."/>
            <person name="Hildebrand F."/>
            <person name="Kaas R.S."/>
            <person name="Kennedy S."/>
            <person name="Kristiansen K."/>
            <person name="Kultima J.R."/>
            <person name="Leonard P."/>
            <person name="Levenez F."/>
            <person name="Lund O."/>
            <person name="Moumen B."/>
            <person name="Le Paslier D."/>
            <person name="Pons N."/>
            <person name="Pedersen O."/>
            <person name="Prifti E."/>
            <person name="Qin J."/>
            <person name="Raes J."/>
            <person name="Tap J."/>
            <person name="Tims S."/>
            <person name="Ussery D.W."/>
            <person name="Yamada T."/>
            <person name="MetaHit consortium"/>
            <person name="Renault P."/>
            <person name="Sicheritz-Ponten T."/>
            <person name="Bork P."/>
            <person name="Wang J."/>
            <person name="Brunak S."/>
            <person name="Ehrlich S.D."/>
        </authorList>
    </citation>
    <scope>NUCLEOTIDE SEQUENCE [LARGE SCALE GENOMIC DNA]</scope>
</reference>